<accession>A0AC61R748</accession>
<proteinExistence type="predicted"/>
<comment type="caution">
    <text evidence="1">The sequence shown here is derived from an EMBL/GenBank/DDBJ whole genome shotgun (WGS) entry which is preliminary data.</text>
</comment>
<keyword evidence="1" id="KW-0378">Hydrolase</keyword>
<evidence type="ECO:0000313" key="2">
    <source>
        <dbReference type="Proteomes" id="UP000308836"/>
    </source>
</evidence>
<reference evidence="1" key="1">
    <citation type="submission" date="2019-04" db="EMBL/GenBank/DDBJ databases">
        <title>Microbes associate with the intestines of laboratory mice.</title>
        <authorList>
            <person name="Navarre W."/>
            <person name="Wong E."/>
            <person name="Huang K."/>
            <person name="Tropini C."/>
            <person name="Ng K."/>
            <person name="Yu B."/>
        </authorList>
    </citation>
    <scope>NUCLEOTIDE SEQUENCE</scope>
    <source>
        <strain evidence="1">NM09_H32</strain>
    </source>
</reference>
<name>A0AC61R748_9FIRM</name>
<keyword evidence="2" id="KW-1185">Reference proteome</keyword>
<organism evidence="1 2">
    <name type="scientific">Dubosiella muris</name>
    <dbReference type="NCBI Taxonomy" id="3038133"/>
    <lineage>
        <taxon>Bacteria</taxon>
        <taxon>Bacillati</taxon>
        <taxon>Bacillota</taxon>
        <taxon>Erysipelotrichia</taxon>
        <taxon>Erysipelotrichales</taxon>
        <taxon>Erysipelotrichaceae</taxon>
        <taxon>Dubosiella</taxon>
    </lineage>
</organism>
<dbReference type="Proteomes" id="UP000308836">
    <property type="component" value="Unassembled WGS sequence"/>
</dbReference>
<protein>
    <submittedName>
        <fullName evidence="1">Cof-type HAD-IIB family hydrolase</fullName>
    </submittedName>
</protein>
<dbReference type="EMBL" id="SRYG01000018">
    <property type="protein sequence ID" value="TGY65379.1"/>
    <property type="molecule type" value="Genomic_DNA"/>
</dbReference>
<gene>
    <name evidence="1" type="ORF">E5336_08810</name>
</gene>
<sequence length="260" mass="28529">MIKIVFFDMDGTLLDYGADMPSASTMLALRALQDKGVKIVVATGRPPYATPRFPGVEWDASIHFNGSLAFVHDTIVHATTISPADIEKLRHWSQKNGKPVLFAAKQEMRAPFFDPLLEEYMAIARQHCEVIEPERDLETFLDQPIYQGMIAMPVTEKETLLDGLESVDMVGWYPTASDLVPKGSSKGASVQKVLAYFGFSKAEAMAFGDGDNDLEMLQAVGLPVSMGNATPAVRQAARFVTRSVKADGIAYALRHFEVLA</sequence>
<evidence type="ECO:0000313" key="1">
    <source>
        <dbReference type="EMBL" id="TGY65379.1"/>
    </source>
</evidence>